<dbReference type="PANTHER" id="PTHR30238">
    <property type="entry name" value="MEMBRANE BOUND PREDICTED REDOX MODULATOR"/>
    <property type="match status" value="1"/>
</dbReference>
<gene>
    <name evidence="7" type="ORF">ARN_29010</name>
</gene>
<evidence type="ECO:0000256" key="3">
    <source>
        <dbReference type="ARBA" id="ARBA00022692"/>
    </source>
</evidence>
<feature type="transmembrane region" description="Helical" evidence="6">
    <location>
        <begin position="247"/>
        <end position="267"/>
    </location>
</feature>
<dbReference type="GO" id="GO:0016020">
    <property type="term" value="C:membrane"/>
    <property type="evidence" value="ECO:0007669"/>
    <property type="project" value="UniProtKB-SubCell"/>
</dbReference>
<feature type="transmembrane region" description="Helical" evidence="6">
    <location>
        <begin position="154"/>
        <end position="173"/>
    </location>
</feature>
<keyword evidence="4 6" id="KW-1133">Transmembrane helix</keyword>
<feature type="transmembrane region" description="Helical" evidence="6">
    <location>
        <begin position="211"/>
        <end position="241"/>
    </location>
</feature>
<proteinExistence type="inferred from homology"/>
<protein>
    <submittedName>
        <fullName evidence="7">Tellurite resistance protein</fullName>
    </submittedName>
</protein>
<feature type="transmembrane region" description="Helical" evidence="6">
    <location>
        <begin position="126"/>
        <end position="148"/>
    </location>
</feature>
<feature type="transmembrane region" description="Helical" evidence="6">
    <location>
        <begin position="304"/>
        <end position="323"/>
    </location>
</feature>
<keyword evidence="5 6" id="KW-0472">Membrane</keyword>
<evidence type="ECO:0000313" key="7">
    <source>
        <dbReference type="EMBL" id="CBA75422.1"/>
    </source>
</evidence>
<comment type="subcellular location">
    <subcellularLocation>
        <location evidence="1">Membrane</location>
        <topology evidence="1">Multi-pass membrane protein</topology>
    </subcellularLocation>
</comment>
<feature type="transmembrane region" description="Helical" evidence="6">
    <location>
        <begin position="95"/>
        <end position="114"/>
    </location>
</feature>
<dbReference type="InterPro" id="IPR022369">
    <property type="entry name" value="Integral_membrane_TerC_rswitch"/>
</dbReference>
<evidence type="ECO:0000256" key="1">
    <source>
        <dbReference type="ARBA" id="ARBA00004141"/>
    </source>
</evidence>
<dbReference type="Pfam" id="PF03741">
    <property type="entry name" value="TerC"/>
    <property type="match status" value="1"/>
</dbReference>
<keyword evidence="3 6" id="KW-0812">Transmembrane</keyword>
<accession>D2U2S4</accession>
<evidence type="ECO:0000256" key="5">
    <source>
        <dbReference type="ARBA" id="ARBA00023136"/>
    </source>
</evidence>
<comment type="similarity">
    <text evidence="2">Belongs to the TerC family.</text>
</comment>
<feature type="transmembrane region" description="Helical" evidence="6">
    <location>
        <begin position="20"/>
        <end position="41"/>
    </location>
</feature>
<name>D2U2S4_9GAMM</name>
<dbReference type="InterPro" id="IPR005496">
    <property type="entry name" value="Integral_membrane_TerC"/>
</dbReference>
<organism evidence="7">
    <name type="scientific">Arsenophonus nasoniae</name>
    <name type="common">son-killer infecting Nasonia vitripennis</name>
    <dbReference type="NCBI Taxonomy" id="638"/>
    <lineage>
        <taxon>Bacteria</taxon>
        <taxon>Pseudomonadati</taxon>
        <taxon>Pseudomonadota</taxon>
        <taxon>Gammaproteobacteria</taxon>
        <taxon>Enterobacterales</taxon>
        <taxon>Morganellaceae</taxon>
        <taxon>Arsenophonus</taxon>
    </lineage>
</organism>
<evidence type="ECO:0000256" key="2">
    <source>
        <dbReference type="ARBA" id="ARBA00007511"/>
    </source>
</evidence>
<dbReference type="PANTHER" id="PTHR30238:SF0">
    <property type="entry name" value="THYLAKOID MEMBRANE PROTEIN TERC, CHLOROPLASTIC"/>
    <property type="match status" value="1"/>
</dbReference>
<sequence length="330" mass="37485">MGFGRFSFLGANMHSVGTPVLWVIFTIVIAVMLLIDISLQSKHKGREITVRQAITWSLIWISLALLFALGLWFYFKQTTSLTIANRQTMAFLTGYLLEKALAVDNVFVWLMLFNYFSIPVNLQRRVLIYGVLGAIVLRTIMIFTGSWLVSQFHWILYLFGIFLLFTGIKMFFVKENDQSIDKKPLVKWLGSHLRMTNTLHGKCFFIRQQGILLATPLIMVLILVEISDIIFAVDSIPAIFAVTTDPFIVLTSNLFAILGLRAMYFVLSGIAEKFSMLKYGLSIILIFIGIKMLLMDIFHIPTAVSLSIVAGILTLTMLINLIVNKYKKYI</sequence>
<evidence type="ECO:0000256" key="4">
    <source>
        <dbReference type="ARBA" id="ARBA00022989"/>
    </source>
</evidence>
<feature type="transmembrane region" description="Helical" evidence="6">
    <location>
        <begin position="279"/>
        <end position="298"/>
    </location>
</feature>
<evidence type="ECO:0000256" key="6">
    <source>
        <dbReference type="SAM" id="Phobius"/>
    </source>
</evidence>
<dbReference type="NCBIfam" id="TIGR03718">
    <property type="entry name" value="R_switched_Alx"/>
    <property type="match status" value="1"/>
</dbReference>
<dbReference type="EMBL" id="FN545251">
    <property type="protein sequence ID" value="CBA75422.1"/>
    <property type="molecule type" value="Genomic_DNA"/>
</dbReference>
<dbReference type="AlphaFoldDB" id="D2U2S4"/>
<feature type="transmembrane region" description="Helical" evidence="6">
    <location>
        <begin position="53"/>
        <end position="75"/>
    </location>
</feature>
<reference evidence="7" key="1">
    <citation type="journal article" date="2010" name="Insect Mol. Biol.">
        <title>The draft genome sequence of Arsenophonus nasoniae, son-killer bacterium of Nasonia vitripennis, reveals genes associated with virulence and symbiosis.</title>
        <authorList>
            <person name="Wilkes T."/>
            <person name="Darby A.C."/>
            <person name="Choi J."/>
            <person name="Colborne J.K."/>
            <person name="Werren J.H."/>
            <person name="Hurst G.D.D."/>
        </authorList>
    </citation>
    <scope>NUCLEOTIDE SEQUENCE</scope>
</reference>